<dbReference type="PROSITE" id="PS00156">
    <property type="entry name" value="OMPDECASE"/>
    <property type="match status" value="1"/>
</dbReference>
<keyword evidence="5 7" id="KW-0456">Lyase</keyword>
<comment type="catalytic activity">
    <reaction evidence="6 7">
        <text>orotidine 5'-phosphate + H(+) = UMP + CO2</text>
        <dbReference type="Rhea" id="RHEA:11596"/>
        <dbReference type="ChEBI" id="CHEBI:15378"/>
        <dbReference type="ChEBI" id="CHEBI:16526"/>
        <dbReference type="ChEBI" id="CHEBI:57538"/>
        <dbReference type="ChEBI" id="CHEBI:57865"/>
        <dbReference type="EC" id="4.1.1.23"/>
    </reaction>
</comment>
<protein>
    <recommendedName>
        <fullName evidence="7">Orotidine 5'-phosphate decarboxylase</fullName>
        <ecNumber evidence="7">4.1.1.23</ecNumber>
    </recommendedName>
    <alternativeName>
        <fullName evidence="7">OMP decarboxylase</fullName>
        <shortName evidence="7">OMPDCase</shortName>
        <shortName evidence="7">OMPdecase</shortName>
    </alternativeName>
</protein>
<evidence type="ECO:0000256" key="4">
    <source>
        <dbReference type="ARBA" id="ARBA00022975"/>
    </source>
</evidence>
<evidence type="ECO:0000256" key="5">
    <source>
        <dbReference type="ARBA" id="ARBA00023239"/>
    </source>
</evidence>
<dbReference type="Proteomes" id="UP001596097">
    <property type="component" value="Unassembled WGS sequence"/>
</dbReference>
<dbReference type="InterPro" id="IPR011995">
    <property type="entry name" value="OMPdecase_type-2"/>
</dbReference>
<evidence type="ECO:0000256" key="1">
    <source>
        <dbReference type="ARBA" id="ARBA00004861"/>
    </source>
</evidence>
<dbReference type="SMART" id="SM00934">
    <property type="entry name" value="OMPdecase"/>
    <property type="match status" value="1"/>
</dbReference>
<dbReference type="InterPro" id="IPR001754">
    <property type="entry name" value="OMPdeCOase_dom"/>
</dbReference>
<evidence type="ECO:0000259" key="8">
    <source>
        <dbReference type="SMART" id="SM00934"/>
    </source>
</evidence>
<evidence type="ECO:0000256" key="7">
    <source>
        <dbReference type="HAMAP-Rule" id="MF_01215"/>
    </source>
</evidence>
<evidence type="ECO:0000256" key="6">
    <source>
        <dbReference type="ARBA" id="ARBA00049157"/>
    </source>
</evidence>
<proteinExistence type="inferred from homology"/>
<evidence type="ECO:0000256" key="2">
    <source>
        <dbReference type="ARBA" id="ARBA00008847"/>
    </source>
</evidence>
<dbReference type="PANTHER" id="PTHR43375">
    <property type="entry name" value="OROTIDINE 5'-PHOSPHATE DECARBOXYLASE"/>
    <property type="match status" value="1"/>
</dbReference>
<dbReference type="RefSeq" id="WP_228552808.1">
    <property type="nucleotide sequence ID" value="NZ_JBHSQL010000007.1"/>
</dbReference>
<feature type="active site" description="Proton donor" evidence="7">
    <location>
        <position position="96"/>
    </location>
</feature>
<keyword evidence="10" id="KW-1185">Reference proteome</keyword>
<dbReference type="CDD" id="cd04725">
    <property type="entry name" value="OMP_decarboxylase_like"/>
    <property type="match status" value="1"/>
</dbReference>
<dbReference type="EC" id="4.1.1.23" evidence="7"/>
<name>A0ABW1QMR0_9ACTN</name>
<evidence type="ECO:0000313" key="9">
    <source>
        <dbReference type="EMBL" id="MFC6149982.1"/>
    </source>
</evidence>
<comment type="caution">
    <text evidence="9">The sequence shown here is derived from an EMBL/GenBank/DDBJ whole genome shotgun (WGS) entry which is preliminary data.</text>
</comment>
<dbReference type="InterPro" id="IPR013785">
    <property type="entry name" value="Aldolase_TIM"/>
</dbReference>
<evidence type="ECO:0000256" key="3">
    <source>
        <dbReference type="ARBA" id="ARBA00022793"/>
    </source>
</evidence>
<sequence length="270" mass="27752">MTPFGARLSEAVSAYGPLCAGIDPHASLLADWGLTDDVAGLETFASTVVEALAGEVAVVKPQSAFFERHGAAGVAVLERTIQDARAAGLLVLLDVKRGDIGSTAAAYADAYLDAASPMQVDAVTVSPYLGFGSLEPFLATAERNGGGVFVLALTSNPEGPEVQHARIGERTVAGAMLDHLRERNAEASPQGSYGAVVGATVGELTEDVDINGPLLIPGFGAQGGTVADLRRLFGPVWEHVLPASSRGILAAGPDVASLRRAARAVRDELA</sequence>
<keyword evidence="4 7" id="KW-0665">Pyrimidine biosynthesis</keyword>
<dbReference type="InterPro" id="IPR018089">
    <property type="entry name" value="OMPdecase_AS"/>
</dbReference>
<dbReference type="InterPro" id="IPR011060">
    <property type="entry name" value="RibuloseP-bd_barrel"/>
</dbReference>
<accession>A0ABW1QMR0</accession>
<dbReference type="EMBL" id="JBHSQL010000007">
    <property type="protein sequence ID" value="MFC6149982.1"/>
    <property type="molecule type" value="Genomic_DNA"/>
</dbReference>
<evidence type="ECO:0000313" key="10">
    <source>
        <dbReference type="Proteomes" id="UP001596097"/>
    </source>
</evidence>
<comment type="pathway">
    <text evidence="1 7">Pyrimidine metabolism; UMP biosynthesis via de novo pathway; UMP from orotate: step 2/2.</text>
</comment>
<keyword evidence="3 7" id="KW-0210">Decarboxylase</keyword>
<dbReference type="Pfam" id="PF00215">
    <property type="entry name" value="OMPdecase"/>
    <property type="match status" value="1"/>
</dbReference>
<dbReference type="SUPFAM" id="SSF51366">
    <property type="entry name" value="Ribulose-phoshate binding barrel"/>
    <property type="match status" value="1"/>
</dbReference>
<comment type="similarity">
    <text evidence="2 7">Belongs to the OMP decarboxylase family. Type 2 subfamily.</text>
</comment>
<feature type="domain" description="Orotidine 5'-phosphate decarboxylase" evidence="8">
    <location>
        <begin position="17"/>
        <end position="261"/>
    </location>
</feature>
<dbReference type="HAMAP" id="MF_01215">
    <property type="entry name" value="OMPdecase_type2"/>
    <property type="match status" value="1"/>
</dbReference>
<dbReference type="Gene3D" id="3.20.20.70">
    <property type="entry name" value="Aldolase class I"/>
    <property type="match status" value="1"/>
</dbReference>
<dbReference type="NCBIfam" id="TIGR02127">
    <property type="entry name" value="pyrF_sub2"/>
    <property type="match status" value="1"/>
</dbReference>
<dbReference type="PANTHER" id="PTHR43375:SF1">
    <property type="entry name" value="OROTIDINE 5'-PHOSPHATE DECARBOXYLASE"/>
    <property type="match status" value="1"/>
</dbReference>
<dbReference type="GO" id="GO:0004590">
    <property type="term" value="F:orotidine-5'-phosphate decarboxylase activity"/>
    <property type="evidence" value="ECO:0007669"/>
    <property type="project" value="UniProtKB-EC"/>
</dbReference>
<organism evidence="9 10">
    <name type="scientific">Mumia xiangluensis</name>
    <dbReference type="NCBI Taxonomy" id="1678900"/>
    <lineage>
        <taxon>Bacteria</taxon>
        <taxon>Bacillati</taxon>
        <taxon>Actinomycetota</taxon>
        <taxon>Actinomycetes</taxon>
        <taxon>Propionibacteriales</taxon>
        <taxon>Nocardioidaceae</taxon>
        <taxon>Mumia</taxon>
    </lineage>
</organism>
<reference evidence="10" key="1">
    <citation type="journal article" date="2019" name="Int. J. Syst. Evol. Microbiol.">
        <title>The Global Catalogue of Microorganisms (GCM) 10K type strain sequencing project: providing services to taxonomists for standard genome sequencing and annotation.</title>
        <authorList>
            <consortium name="The Broad Institute Genomics Platform"/>
            <consortium name="The Broad Institute Genome Sequencing Center for Infectious Disease"/>
            <person name="Wu L."/>
            <person name="Ma J."/>
        </authorList>
    </citation>
    <scope>NUCLEOTIDE SEQUENCE [LARGE SCALE GENOMIC DNA]</scope>
    <source>
        <strain evidence="10">CGMCC 4.7198</strain>
    </source>
</reference>
<gene>
    <name evidence="7 9" type="primary">pyrF</name>
    <name evidence="9" type="ORF">ACFPYK_11295</name>
</gene>